<keyword evidence="3" id="KW-0408">Iron</keyword>
<dbReference type="Gene3D" id="3.50.50.60">
    <property type="entry name" value="FAD/NAD(P)-binding domain"/>
    <property type="match status" value="1"/>
</dbReference>
<dbReference type="Pfam" id="PF01266">
    <property type="entry name" value="DAO"/>
    <property type="match status" value="1"/>
</dbReference>
<accession>A0ABW4Q5Q8</accession>
<dbReference type="InterPro" id="IPR017941">
    <property type="entry name" value="Rieske_2Fe-2S"/>
</dbReference>
<keyword evidence="8" id="KW-1185">Reference proteome</keyword>
<evidence type="ECO:0000256" key="3">
    <source>
        <dbReference type="ARBA" id="ARBA00023004"/>
    </source>
</evidence>
<dbReference type="InterPro" id="IPR036188">
    <property type="entry name" value="FAD/NAD-bd_sf"/>
</dbReference>
<proteinExistence type="predicted"/>
<dbReference type="Pfam" id="PF00355">
    <property type="entry name" value="Rieske"/>
    <property type="match status" value="1"/>
</dbReference>
<dbReference type="RefSeq" id="WP_343877714.1">
    <property type="nucleotide sequence ID" value="NZ_BAAAIJ010000007.1"/>
</dbReference>
<dbReference type="SUPFAM" id="SSF51905">
    <property type="entry name" value="FAD/NAD(P)-binding domain"/>
    <property type="match status" value="1"/>
</dbReference>
<dbReference type="PANTHER" id="PTHR13847:SF274">
    <property type="entry name" value="RIESKE 2FE-2S IRON-SULFUR PROTEIN YHFW-RELATED"/>
    <property type="match status" value="1"/>
</dbReference>
<reference evidence="8" key="1">
    <citation type="journal article" date="2019" name="Int. J. Syst. Evol. Microbiol.">
        <title>The Global Catalogue of Microorganisms (GCM) 10K type strain sequencing project: providing services to taxonomists for standard genome sequencing and annotation.</title>
        <authorList>
            <consortium name="The Broad Institute Genomics Platform"/>
            <consortium name="The Broad Institute Genome Sequencing Center for Infectious Disease"/>
            <person name="Wu L."/>
            <person name="Ma J."/>
        </authorList>
    </citation>
    <scope>NUCLEOTIDE SEQUENCE [LARGE SCALE GENOMIC DNA]</scope>
    <source>
        <strain evidence="8">JCM 11496</strain>
    </source>
</reference>
<keyword evidence="5" id="KW-1015">Disulfide bond</keyword>
<dbReference type="SUPFAM" id="SSF50022">
    <property type="entry name" value="ISP domain"/>
    <property type="match status" value="1"/>
</dbReference>
<dbReference type="PANTHER" id="PTHR13847">
    <property type="entry name" value="SARCOSINE DEHYDROGENASE-RELATED"/>
    <property type="match status" value="1"/>
</dbReference>
<dbReference type="InterPro" id="IPR036922">
    <property type="entry name" value="Rieske_2Fe-2S_sf"/>
</dbReference>
<keyword evidence="4" id="KW-0411">Iron-sulfur</keyword>
<evidence type="ECO:0000259" key="6">
    <source>
        <dbReference type="PROSITE" id="PS51296"/>
    </source>
</evidence>
<evidence type="ECO:0000313" key="8">
    <source>
        <dbReference type="Proteomes" id="UP001597307"/>
    </source>
</evidence>
<evidence type="ECO:0000256" key="5">
    <source>
        <dbReference type="ARBA" id="ARBA00023157"/>
    </source>
</evidence>
<dbReference type="PROSITE" id="PS51296">
    <property type="entry name" value="RIESKE"/>
    <property type="match status" value="1"/>
</dbReference>
<evidence type="ECO:0000256" key="2">
    <source>
        <dbReference type="ARBA" id="ARBA00022723"/>
    </source>
</evidence>
<evidence type="ECO:0000256" key="4">
    <source>
        <dbReference type="ARBA" id="ARBA00023014"/>
    </source>
</evidence>
<organism evidence="7 8">
    <name type="scientific">Arthrobacter flavus</name>
    <dbReference type="NCBI Taxonomy" id="95172"/>
    <lineage>
        <taxon>Bacteria</taxon>
        <taxon>Bacillati</taxon>
        <taxon>Actinomycetota</taxon>
        <taxon>Actinomycetes</taxon>
        <taxon>Micrococcales</taxon>
        <taxon>Micrococcaceae</taxon>
        <taxon>Arthrobacter</taxon>
    </lineage>
</organism>
<dbReference type="PRINTS" id="PR00162">
    <property type="entry name" value="RIESKE"/>
</dbReference>
<evidence type="ECO:0000313" key="7">
    <source>
        <dbReference type="EMBL" id="MFD1845489.1"/>
    </source>
</evidence>
<protein>
    <submittedName>
        <fullName evidence="7">FAD-dependent oxidoreductase</fullName>
    </submittedName>
</protein>
<dbReference type="InterPro" id="IPR005805">
    <property type="entry name" value="Rieske_Fe-S_prot_C"/>
</dbReference>
<evidence type="ECO:0000256" key="1">
    <source>
        <dbReference type="ARBA" id="ARBA00022714"/>
    </source>
</evidence>
<dbReference type="Proteomes" id="UP001597307">
    <property type="component" value="Unassembled WGS sequence"/>
</dbReference>
<dbReference type="Gene3D" id="2.102.10.10">
    <property type="entry name" value="Rieske [2Fe-2S] iron-sulphur domain"/>
    <property type="match status" value="1"/>
</dbReference>
<feature type="domain" description="Rieske" evidence="6">
    <location>
        <begin position="415"/>
        <end position="499"/>
    </location>
</feature>
<gene>
    <name evidence="7" type="ORF">ACFSFX_02625</name>
</gene>
<sequence length="499" mass="52963">MTSLWQATRPQLPADPFTPGATYDSVVVGAGLTGISTALLLARSGQRVAVLEARRAGDVTTGNTTGKISLLQGTQLSSIIRHHDAETARHYVTGNLEGQSWLLRFFREHGIPFDTRDAVAYSVTDAGAAALKTEREACVAAGLSPVLQDTSSLPFAVTGSLRLPGQAQFHPLRGLAGLAADFRSHGGHLSEGVRVQGISTGKLKGDKIKVKTPRGAVWAEHLILATGTPILDRGGHFSVLTPQRSYAVAFAVESLAFEGMDEMFLSIDGPTRSLRTAVVDGQTYLIAGGNGHPVGRETHTQALVDDLVRWTQQHFPSVRPVYQWSAQDYEPASALPYVGKLPLSRHNIYAATGYNKWGMTNAVAAALALSAEILGGQMPWANKLYATRVARQDAFSTVKTNAGAGLELLNGWLSGLARTSTVSPPEGQGVVVRNGARPEGVCVVDGVTHRISAVCPHLGGVLGWNDAEKSWDCPLHGSRFSAEGTLLEGPATRDLTQGS</sequence>
<name>A0ABW4Q5Q8_9MICC</name>
<dbReference type="InterPro" id="IPR006076">
    <property type="entry name" value="FAD-dep_OxRdtase"/>
</dbReference>
<dbReference type="EMBL" id="JBHUGA010000006">
    <property type="protein sequence ID" value="MFD1845489.1"/>
    <property type="molecule type" value="Genomic_DNA"/>
</dbReference>
<keyword evidence="2" id="KW-0479">Metal-binding</keyword>
<keyword evidence="1" id="KW-0001">2Fe-2S</keyword>
<dbReference type="Gene3D" id="3.30.9.10">
    <property type="entry name" value="D-Amino Acid Oxidase, subunit A, domain 2"/>
    <property type="match status" value="1"/>
</dbReference>
<comment type="caution">
    <text evidence="7">The sequence shown here is derived from an EMBL/GenBank/DDBJ whole genome shotgun (WGS) entry which is preliminary data.</text>
</comment>